<evidence type="ECO:0000256" key="4">
    <source>
        <dbReference type="ARBA" id="ARBA00022989"/>
    </source>
</evidence>
<dbReference type="HOGENOM" id="CLU_1838928_0_0_1"/>
<protein>
    <recommendedName>
        <fullName evidence="8">EXPERA domain-containing protein</fullName>
    </recommendedName>
</protein>
<dbReference type="GeneID" id="17254833"/>
<dbReference type="PaxDb" id="2903-EOD08683"/>
<reference evidence="6" key="2">
    <citation type="submission" date="2024-10" db="UniProtKB">
        <authorList>
            <consortium name="EnsemblProtists"/>
        </authorList>
    </citation>
    <scope>IDENTIFICATION</scope>
</reference>
<keyword evidence="4" id="KW-1133">Transmembrane helix</keyword>
<comment type="similarity">
    <text evidence="2">Belongs to the peroxisomal membrane protein PXMP2/4 family.</text>
</comment>
<dbReference type="RefSeq" id="XP_005761112.1">
    <property type="nucleotide sequence ID" value="XM_005761055.1"/>
</dbReference>
<dbReference type="Proteomes" id="UP000013827">
    <property type="component" value="Unassembled WGS sequence"/>
</dbReference>
<dbReference type="AlphaFoldDB" id="A0A0D3INU2"/>
<dbReference type="EnsemblProtists" id="EOD12927">
    <property type="protein sequence ID" value="EOD12927"/>
    <property type="gene ID" value="EMIHUDRAFT_422100"/>
</dbReference>
<dbReference type="KEGG" id="ehx:EMIHUDRAFT_425376"/>
<proteinExistence type="inferred from homology"/>
<keyword evidence="3" id="KW-0812">Transmembrane</keyword>
<comment type="subcellular location">
    <subcellularLocation>
        <location evidence="1">Membrane</location>
        <topology evidence="1">Multi-pass membrane protein</topology>
    </subcellularLocation>
</comment>
<name>A0A0D3INU2_EMIH1</name>
<evidence type="ECO:0000256" key="1">
    <source>
        <dbReference type="ARBA" id="ARBA00004141"/>
    </source>
</evidence>
<sequence>MNLIVDPILFLPTFYSFREAMVEERVGFDVIRAALVGYSENYWEDWMNSWMIWFPGHVVTYGIAPPALRIPWMSMLSFGYVCVLSCTRGQIDEPAETPQQAEEKAKLRRNLSRRASIVGIRIHDSEDPRVVARKKSKELS</sequence>
<evidence type="ECO:0000313" key="7">
    <source>
        <dbReference type="Proteomes" id="UP000013827"/>
    </source>
</evidence>
<dbReference type="Pfam" id="PF04117">
    <property type="entry name" value="Mpv17_PMP22"/>
    <property type="match status" value="1"/>
</dbReference>
<dbReference type="InterPro" id="IPR007248">
    <property type="entry name" value="Mpv17_PMP22"/>
</dbReference>
<dbReference type="KEGG" id="ehx:EMIHUDRAFT_422100"/>
<keyword evidence="5" id="KW-0472">Membrane</keyword>
<dbReference type="EnsemblProtists" id="EOD08683">
    <property type="protein sequence ID" value="EOD08683"/>
    <property type="gene ID" value="EMIHUDRAFT_425376"/>
</dbReference>
<accession>A0A0D3INU2</accession>
<evidence type="ECO:0000313" key="6">
    <source>
        <dbReference type="EnsemblProtists" id="EOD12927"/>
    </source>
</evidence>
<dbReference type="GeneID" id="17258999"/>
<reference evidence="7" key="1">
    <citation type="journal article" date="2013" name="Nature">
        <title>Pan genome of the phytoplankton Emiliania underpins its global distribution.</title>
        <authorList>
            <person name="Read B.A."/>
            <person name="Kegel J."/>
            <person name="Klute M.J."/>
            <person name="Kuo A."/>
            <person name="Lefebvre S.C."/>
            <person name="Maumus F."/>
            <person name="Mayer C."/>
            <person name="Miller J."/>
            <person name="Monier A."/>
            <person name="Salamov A."/>
            <person name="Young J."/>
            <person name="Aguilar M."/>
            <person name="Claverie J.M."/>
            <person name="Frickenhaus S."/>
            <person name="Gonzalez K."/>
            <person name="Herman E.K."/>
            <person name="Lin Y.C."/>
            <person name="Napier J."/>
            <person name="Ogata H."/>
            <person name="Sarno A.F."/>
            <person name="Shmutz J."/>
            <person name="Schroeder D."/>
            <person name="de Vargas C."/>
            <person name="Verret F."/>
            <person name="von Dassow P."/>
            <person name="Valentin K."/>
            <person name="Van de Peer Y."/>
            <person name="Wheeler G."/>
            <person name="Dacks J.B."/>
            <person name="Delwiche C.F."/>
            <person name="Dyhrman S.T."/>
            <person name="Glockner G."/>
            <person name="John U."/>
            <person name="Richards T."/>
            <person name="Worden A.Z."/>
            <person name="Zhang X."/>
            <person name="Grigoriev I.V."/>
            <person name="Allen A.E."/>
            <person name="Bidle K."/>
            <person name="Borodovsky M."/>
            <person name="Bowler C."/>
            <person name="Brownlee C."/>
            <person name="Cock J.M."/>
            <person name="Elias M."/>
            <person name="Gladyshev V.N."/>
            <person name="Groth M."/>
            <person name="Guda C."/>
            <person name="Hadaegh A."/>
            <person name="Iglesias-Rodriguez M.D."/>
            <person name="Jenkins J."/>
            <person name="Jones B.M."/>
            <person name="Lawson T."/>
            <person name="Leese F."/>
            <person name="Lindquist E."/>
            <person name="Lobanov A."/>
            <person name="Lomsadze A."/>
            <person name="Malik S.B."/>
            <person name="Marsh M.E."/>
            <person name="Mackinder L."/>
            <person name="Mock T."/>
            <person name="Mueller-Roeber B."/>
            <person name="Pagarete A."/>
            <person name="Parker M."/>
            <person name="Probert I."/>
            <person name="Quesneville H."/>
            <person name="Raines C."/>
            <person name="Rensing S.A."/>
            <person name="Riano-Pachon D.M."/>
            <person name="Richier S."/>
            <person name="Rokitta S."/>
            <person name="Shiraiwa Y."/>
            <person name="Soanes D.M."/>
            <person name="van der Giezen M."/>
            <person name="Wahlund T.M."/>
            <person name="Williams B."/>
            <person name="Wilson W."/>
            <person name="Wolfe G."/>
            <person name="Wurch L.L."/>
        </authorList>
    </citation>
    <scope>NUCLEOTIDE SEQUENCE</scope>
</reference>
<organism evidence="6 7">
    <name type="scientific">Emiliania huxleyi (strain CCMP1516)</name>
    <dbReference type="NCBI Taxonomy" id="280463"/>
    <lineage>
        <taxon>Eukaryota</taxon>
        <taxon>Haptista</taxon>
        <taxon>Haptophyta</taxon>
        <taxon>Prymnesiophyceae</taxon>
        <taxon>Isochrysidales</taxon>
        <taxon>Noelaerhabdaceae</taxon>
        <taxon>Emiliania</taxon>
    </lineage>
</organism>
<dbReference type="RefSeq" id="XP_005765356.1">
    <property type="nucleotide sequence ID" value="XM_005765299.1"/>
</dbReference>
<keyword evidence="7" id="KW-1185">Reference proteome</keyword>
<dbReference type="GO" id="GO:0016020">
    <property type="term" value="C:membrane"/>
    <property type="evidence" value="ECO:0007669"/>
    <property type="project" value="UniProtKB-SubCell"/>
</dbReference>
<evidence type="ECO:0000256" key="3">
    <source>
        <dbReference type="ARBA" id="ARBA00022692"/>
    </source>
</evidence>
<evidence type="ECO:0000256" key="2">
    <source>
        <dbReference type="ARBA" id="ARBA00006824"/>
    </source>
</evidence>
<evidence type="ECO:0008006" key="8">
    <source>
        <dbReference type="Google" id="ProtNLM"/>
    </source>
</evidence>
<evidence type="ECO:0000256" key="5">
    <source>
        <dbReference type="ARBA" id="ARBA00023136"/>
    </source>
</evidence>